<dbReference type="PANTHER" id="PTHR46502">
    <property type="entry name" value="C2 DOMAIN-CONTAINING"/>
    <property type="match status" value="1"/>
</dbReference>
<comment type="caution">
    <text evidence="4">The sequence shown here is derived from an EMBL/GenBank/DDBJ whole genome shotgun (WGS) entry which is preliminary data.</text>
</comment>
<evidence type="ECO:0000256" key="2">
    <source>
        <dbReference type="ARBA" id="ARBA00022837"/>
    </source>
</evidence>
<dbReference type="OrthoDB" id="419768at2759"/>
<evidence type="ECO:0000313" key="5">
    <source>
        <dbReference type="Proteomes" id="UP000692954"/>
    </source>
</evidence>
<gene>
    <name evidence="4" type="ORF">PSON_ATCC_30995.1.T0020443</name>
</gene>
<dbReference type="AlphaFoldDB" id="A0A8S1JZ20"/>
<evidence type="ECO:0000313" key="4">
    <source>
        <dbReference type="EMBL" id="CAD8047537.1"/>
    </source>
</evidence>
<dbReference type="EMBL" id="CAJJDN010000002">
    <property type="protein sequence ID" value="CAD8047537.1"/>
    <property type="molecule type" value="Genomic_DNA"/>
</dbReference>
<reference evidence="4" key="1">
    <citation type="submission" date="2021-01" db="EMBL/GenBank/DDBJ databases">
        <authorList>
            <consortium name="Genoscope - CEA"/>
            <person name="William W."/>
        </authorList>
    </citation>
    <scope>NUCLEOTIDE SEQUENCE</scope>
</reference>
<evidence type="ECO:0000256" key="1">
    <source>
        <dbReference type="ARBA" id="ARBA00022723"/>
    </source>
</evidence>
<accession>A0A8S1JZ20</accession>
<dbReference type="CDD" id="cd00030">
    <property type="entry name" value="C2"/>
    <property type="match status" value="1"/>
</dbReference>
<keyword evidence="5" id="KW-1185">Reference proteome</keyword>
<dbReference type="PANTHER" id="PTHR46502:SF2">
    <property type="entry name" value="16 KDA PHLOEM PROTEIN 2"/>
    <property type="match status" value="1"/>
</dbReference>
<proteinExistence type="predicted"/>
<dbReference type="InterPro" id="IPR000008">
    <property type="entry name" value="C2_dom"/>
</dbReference>
<dbReference type="PROSITE" id="PS50004">
    <property type="entry name" value="C2"/>
    <property type="match status" value="1"/>
</dbReference>
<dbReference type="Proteomes" id="UP000692954">
    <property type="component" value="Unassembled WGS sequence"/>
</dbReference>
<feature type="domain" description="C2" evidence="3">
    <location>
        <begin position="1"/>
        <end position="103"/>
    </location>
</feature>
<name>A0A8S1JZ20_9CILI</name>
<protein>
    <recommendedName>
        <fullName evidence="3">C2 domain-containing protein</fullName>
    </recommendedName>
</protein>
<evidence type="ECO:0000259" key="3">
    <source>
        <dbReference type="PROSITE" id="PS50004"/>
    </source>
</evidence>
<sequence length="154" mass="17918">MNNNQRKIILIRANLFRSTKIIGRMNPFVKLITKNKEYKSSINKGGEKQPIWNSTELIEVQDGENIKLLIMDFNSRSNPELIAETTLSSHELNGYYGKKDVHFQNQLVGQIELQIQKKTEINPEYLGNFKQVQNILQNNQTNQETHLGPQYQYP</sequence>
<keyword evidence="2" id="KW-0106">Calcium</keyword>
<dbReference type="Pfam" id="PF00168">
    <property type="entry name" value="C2"/>
    <property type="match status" value="1"/>
</dbReference>
<dbReference type="GO" id="GO:0046872">
    <property type="term" value="F:metal ion binding"/>
    <property type="evidence" value="ECO:0007669"/>
    <property type="project" value="UniProtKB-KW"/>
</dbReference>
<organism evidence="4 5">
    <name type="scientific">Paramecium sonneborni</name>
    <dbReference type="NCBI Taxonomy" id="65129"/>
    <lineage>
        <taxon>Eukaryota</taxon>
        <taxon>Sar</taxon>
        <taxon>Alveolata</taxon>
        <taxon>Ciliophora</taxon>
        <taxon>Intramacronucleata</taxon>
        <taxon>Oligohymenophorea</taxon>
        <taxon>Peniculida</taxon>
        <taxon>Parameciidae</taxon>
        <taxon>Paramecium</taxon>
    </lineage>
</organism>
<keyword evidence="1" id="KW-0479">Metal-binding</keyword>